<accession>A0A6B3LDL9</accession>
<evidence type="ECO:0000256" key="6">
    <source>
        <dbReference type="ARBA" id="ARBA00022989"/>
    </source>
</evidence>
<evidence type="ECO:0000256" key="2">
    <source>
        <dbReference type="ARBA" id="ARBA00007362"/>
    </source>
</evidence>
<dbReference type="InterPro" id="IPR037185">
    <property type="entry name" value="EmrE-like"/>
</dbReference>
<sequence length="306" mass="33413">MPDTPSARPSNLHSGHLAALGAFIAWGGLTAYWKALGDIPALSVVSHRLLWSLIFLWILMSLRGRWGDYLAALKNKRTLGIHSVASVLIGTNWLLFIWATLNGHIVESALGYYLSPLVLIAIGAVLFKERLQPLQWAAVVCAVIGLAIQVPLLSRFPWIAVALSVTFASYALVRKRSPLGSLTGLAVETSFFFIPCAVWLTLAPTGGWTSITPAQPLQAGLLLGSGVVTALPLLWFAHAARTVRFATIGILQFIAPTMQFLLGVFLYHEPMPAERLTSFVWIWIAVLLYAISQRKQAKFATSEPTD</sequence>
<dbReference type="GO" id="GO:0005886">
    <property type="term" value="C:plasma membrane"/>
    <property type="evidence" value="ECO:0007669"/>
    <property type="project" value="UniProtKB-SubCell"/>
</dbReference>
<keyword evidence="7" id="KW-0472">Membrane</keyword>
<evidence type="ECO:0000256" key="3">
    <source>
        <dbReference type="ARBA" id="ARBA00022448"/>
    </source>
</evidence>
<dbReference type="SUPFAM" id="SSF103481">
    <property type="entry name" value="Multidrug resistance efflux transporter EmrE"/>
    <property type="match status" value="2"/>
</dbReference>
<dbReference type="RefSeq" id="WP_164364963.1">
    <property type="nucleotide sequence ID" value="NZ_CP066776.1"/>
</dbReference>
<keyword evidence="3" id="KW-0813">Transport</keyword>
<keyword evidence="6" id="KW-1133">Transmembrane helix</keyword>
<dbReference type="KEGG" id="soa:G3M56_000675"/>
<dbReference type="InterPro" id="IPR000620">
    <property type="entry name" value="EamA_dom"/>
</dbReference>
<evidence type="ECO:0000313" key="8">
    <source>
        <dbReference type="EMBL" id="QQL45134.1"/>
    </source>
</evidence>
<keyword evidence="9" id="KW-1185">Reference proteome</keyword>
<dbReference type="PANTHER" id="PTHR22911:SF137">
    <property type="entry name" value="SOLUTE CARRIER FAMILY 35 MEMBER G2-RELATED"/>
    <property type="match status" value="1"/>
</dbReference>
<organism evidence="8 9">
    <name type="scientific">Sulfuriroseicoccus oceanibius</name>
    <dbReference type="NCBI Taxonomy" id="2707525"/>
    <lineage>
        <taxon>Bacteria</taxon>
        <taxon>Pseudomonadati</taxon>
        <taxon>Verrucomicrobiota</taxon>
        <taxon>Verrucomicrobiia</taxon>
        <taxon>Verrucomicrobiales</taxon>
        <taxon>Verrucomicrobiaceae</taxon>
        <taxon>Sulfuriroseicoccus</taxon>
    </lineage>
</organism>
<protein>
    <submittedName>
        <fullName evidence="8">EamA family transporter RarD</fullName>
    </submittedName>
</protein>
<dbReference type="InterPro" id="IPR004626">
    <property type="entry name" value="RarD"/>
</dbReference>
<name>A0A6B3LDL9_9BACT</name>
<evidence type="ECO:0000256" key="1">
    <source>
        <dbReference type="ARBA" id="ARBA00004651"/>
    </source>
</evidence>
<dbReference type="EMBL" id="CP066776">
    <property type="protein sequence ID" value="QQL45134.1"/>
    <property type="molecule type" value="Genomic_DNA"/>
</dbReference>
<evidence type="ECO:0000313" key="9">
    <source>
        <dbReference type="Proteomes" id="UP000475117"/>
    </source>
</evidence>
<dbReference type="PANTHER" id="PTHR22911">
    <property type="entry name" value="ACYL-MALONYL CONDENSING ENZYME-RELATED"/>
    <property type="match status" value="1"/>
</dbReference>
<keyword evidence="4" id="KW-1003">Cell membrane</keyword>
<comment type="similarity">
    <text evidence="2">Belongs to the EamA transporter family.</text>
</comment>
<proteinExistence type="inferred from homology"/>
<dbReference type="Proteomes" id="UP000475117">
    <property type="component" value="Chromosome"/>
</dbReference>
<gene>
    <name evidence="8" type="primary">rarD</name>
    <name evidence="8" type="ORF">G3M56_000675</name>
</gene>
<dbReference type="Pfam" id="PF00892">
    <property type="entry name" value="EamA"/>
    <property type="match status" value="1"/>
</dbReference>
<dbReference type="NCBIfam" id="TIGR00688">
    <property type="entry name" value="rarD"/>
    <property type="match status" value="1"/>
</dbReference>
<comment type="subcellular location">
    <subcellularLocation>
        <location evidence="1">Cell membrane</location>
        <topology evidence="1">Multi-pass membrane protein</topology>
    </subcellularLocation>
</comment>
<keyword evidence="5" id="KW-0812">Transmembrane</keyword>
<evidence type="ECO:0000256" key="5">
    <source>
        <dbReference type="ARBA" id="ARBA00022692"/>
    </source>
</evidence>
<dbReference type="AlphaFoldDB" id="A0A6B3LDL9"/>
<evidence type="ECO:0000256" key="7">
    <source>
        <dbReference type="ARBA" id="ARBA00023136"/>
    </source>
</evidence>
<evidence type="ECO:0000256" key="4">
    <source>
        <dbReference type="ARBA" id="ARBA00022475"/>
    </source>
</evidence>
<reference evidence="8 9" key="1">
    <citation type="submission" date="2020-12" db="EMBL/GenBank/DDBJ databases">
        <title>Sulforoseuscoccus oceanibium gen. nov., sp. nov., a representative of the phylum Verrucomicrobia with special cytoplasmic membrane, and proposal of Sulforoseuscoccusaceae fam. nov.</title>
        <authorList>
            <person name="Xi F."/>
        </authorList>
    </citation>
    <scope>NUCLEOTIDE SEQUENCE [LARGE SCALE GENOMIC DNA]</scope>
    <source>
        <strain evidence="8 9">T37</strain>
    </source>
</reference>